<proteinExistence type="predicted"/>
<protein>
    <submittedName>
        <fullName evidence="1">Uncharacterized protein</fullName>
    </submittedName>
</protein>
<dbReference type="Proteomes" id="UP000749559">
    <property type="component" value="Unassembled WGS sequence"/>
</dbReference>
<evidence type="ECO:0000313" key="2">
    <source>
        <dbReference type="Proteomes" id="UP000749559"/>
    </source>
</evidence>
<dbReference type="PANTHER" id="PTHR45902">
    <property type="entry name" value="LATROPHILIN RECEPTOR-LIKE PROTEIN A"/>
    <property type="match status" value="1"/>
</dbReference>
<reference evidence="1" key="1">
    <citation type="submission" date="2022-03" db="EMBL/GenBank/DDBJ databases">
        <authorList>
            <person name="Martin C."/>
        </authorList>
    </citation>
    <scope>NUCLEOTIDE SEQUENCE</scope>
</reference>
<comment type="caution">
    <text evidence="1">The sequence shown here is derived from an EMBL/GenBank/DDBJ whole genome shotgun (WGS) entry which is preliminary data.</text>
</comment>
<evidence type="ECO:0000313" key="1">
    <source>
        <dbReference type="EMBL" id="CAH1781617.1"/>
    </source>
</evidence>
<sequence length="533" mass="59583">MFYAAKKGRFIVLNIICNILATTNGATAQSSSRNLQSEKNILKKSTSISKAQRACKEGHPNWHNNGTSRDCDSSLFVQSCKNNCGGKRRCFCDLDCLYYGDCCPDFIESCLHTLSNETKILDINRSERGKYDCEAINGTMYVYLKSSCDLAHHDSSLEVSCKTPKHYNDEIISQTPAVDPETGIMYKNIDCARCNNVKKPKLWAIQTICEDRILTDHDVKNPDMNFIKKILNSKSCASKFIPPDNARVRSCVPTEYKCPSCADEGLSELCATSGLHPVQAPTDEPNPVPGIVYHNKFCWFCANPTAMNHQSCHINLGYRSSATLELFSFQILVDVSVDNKRSLNVRPSSGIQSVGFELECTAESSCMAVACPDGYVKNGGRCAMIGKLVQTIVRERTLLNYDWEEHVKILEDLLHDTFIPTGYIDYDHIASPTGDQYNIDLTTIMRFNVSFPENVPNHVVDRNMKNRYETFVLLAEEKSLSQINMTYKIVQLEAVNPHDPEPVLNSTSSCASVMPLLVTSGDIFLIIIITFSL</sequence>
<organism evidence="1 2">
    <name type="scientific">Owenia fusiformis</name>
    <name type="common">Polychaete worm</name>
    <dbReference type="NCBI Taxonomy" id="6347"/>
    <lineage>
        <taxon>Eukaryota</taxon>
        <taxon>Metazoa</taxon>
        <taxon>Spiralia</taxon>
        <taxon>Lophotrochozoa</taxon>
        <taxon>Annelida</taxon>
        <taxon>Polychaeta</taxon>
        <taxon>Sedentaria</taxon>
        <taxon>Canalipalpata</taxon>
        <taxon>Sabellida</taxon>
        <taxon>Oweniida</taxon>
        <taxon>Oweniidae</taxon>
        <taxon>Owenia</taxon>
    </lineage>
</organism>
<dbReference type="SMART" id="SM00201">
    <property type="entry name" value="SO"/>
    <property type="match status" value="1"/>
</dbReference>
<gene>
    <name evidence="1" type="ORF">OFUS_LOCUS8177</name>
</gene>
<name>A0A8J1UHE2_OWEFU</name>
<dbReference type="AlphaFoldDB" id="A0A8J1UHE2"/>
<dbReference type="InterPro" id="IPR036024">
    <property type="entry name" value="Somatomedin_B-like_dom_sf"/>
</dbReference>
<dbReference type="PROSITE" id="PS50958">
    <property type="entry name" value="SMB_2"/>
    <property type="match status" value="1"/>
</dbReference>
<dbReference type="PANTHER" id="PTHR45902:SF1">
    <property type="entry name" value="LATROPHILIN RECEPTOR-LIKE PROTEIN A"/>
    <property type="match status" value="1"/>
</dbReference>
<dbReference type="PROSITE" id="PS00524">
    <property type="entry name" value="SMB_1"/>
    <property type="match status" value="1"/>
</dbReference>
<dbReference type="Pfam" id="PF01033">
    <property type="entry name" value="Somatomedin_B"/>
    <property type="match status" value="1"/>
</dbReference>
<dbReference type="SUPFAM" id="SSF90188">
    <property type="entry name" value="Somatomedin B domain"/>
    <property type="match status" value="1"/>
</dbReference>
<dbReference type="Gene3D" id="4.10.410.20">
    <property type="match status" value="1"/>
</dbReference>
<dbReference type="EMBL" id="CAIIXF020000004">
    <property type="protein sequence ID" value="CAH1781617.1"/>
    <property type="molecule type" value="Genomic_DNA"/>
</dbReference>
<keyword evidence="2" id="KW-1185">Reference proteome</keyword>
<accession>A0A8J1UHE2</accession>
<dbReference type="InterPro" id="IPR053231">
    <property type="entry name" value="GPCR_LN-TM7"/>
</dbReference>
<dbReference type="InterPro" id="IPR001212">
    <property type="entry name" value="Somatomedin_B_dom"/>
</dbReference>